<dbReference type="STRING" id="1229780.BN381_290060"/>
<protein>
    <submittedName>
        <fullName evidence="1">Uncharacterized protein</fullName>
    </submittedName>
</protein>
<organism evidence="1 2">
    <name type="scientific">Candidatus Neomicrothrix parvicella RN1</name>
    <dbReference type="NCBI Taxonomy" id="1229780"/>
    <lineage>
        <taxon>Bacteria</taxon>
        <taxon>Bacillati</taxon>
        <taxon>Actinomycetota</taxon>
        <taxon>Acidimicrobiia</taxon>
        <taxon>Acidimicrobiales</taxon>
        <taxon>Microthrixaceae</taxon>
        <taxon>Candidatus Neomicrothrix</taxon>
    </lineage>
</organism>
<dbReference type="Proteomes" id="UP000018291">
    <property type="component" value="Unassembled WGS sequence"/>
</dbReference>
<sequence length="98" mass="10475">MPTTATRRFTMRHPPRFDVARTVPHTSSTAAAGFAQVNVLTVALAEGWEGSRVSAALTSSAANDQVEGDPHVTTVNVQRSDRPYRGRIGAVLRRGTAS</sequence>
<evidence type="ECO:0000313" key="2">
    <source>
        <dbReference type="Proteomes" id="UP000018291"/>
    </source>
</evidence>
<dbReference type="EMBL" id="CANL01000022">
    <property type="protein sequence ID" value="CCM63701.1"/>
    <property type="molecule type" value="Genomic_DNA"/>
</dbReference>
<name>R4Z335_9ACTN</name>
<reference evidence="1 2" key="1">
    <citation type="journal article" date="2013" name="ISME J.">
        <title>Metabolic model for the filamentous 'Candidatus Microthrix parvicella' based on genomic and metagenomic analyses.</title>
        <authorList>
            <person name="Jon McIlroy S."/>
            <person name="Kristiansen R."/>
            <person name="Albertsen M."/>
            <person name="Michael Karst S."/>
            <person name="Rossetti S."/>
            <person name="Lund Nielsen J."/>
            <person name="Tandoi V."/>
            <person name="James Seviour R."/>
            <person name="Nielsen P.H."/>
        </authorList>
    </citation>
    <scope>NUCLEOTIDE SEQUENCE [LARGE SCALE GENOMIC DNA]</scope>
    <source>
        <strain evidence="1 2">RN1</strain>
    </source>
</reference>
<dbReference type="AlphaFoldDB" id="R4Z335"/>
<keyword evidence="2" id="KW-1185">Reference proteome</keyword>
<comment type="caution">
    <text evidence="1">The sequence shown here is derived from an EMBL/GenBank/DDBJ whole genome shotgun (WGS) entry which is preliminary data.</text>
</comment>
<accession>R4Z335</accession>
<evidence type="ECO:0000313" key="1">
    <source>
        <dbReference type="EMBL" id="CCM63701.1"/>
    </source>
</evidence>
<dbReference type="HOGENOM" id="CLU_2328552_0_0_11"/>
<proteinExistence type="predicted"/>
<gene>
    <name evidence="1" type="ORF">BN381_290060</name>
</gene>